<dbReference type="OrthoDB" id="4382503at2759"/>
<name>A0A5N7ACW0_9EURO</name>
<keyword evidence="2" id="KW-1185">Reference proteome</keyword>
<proteinExistence type="predicted"/>
<dbReference type="GeneID" id="43650740"/>
<reference evidence="1 2" key="1">
    <citation type="submission" date="2019-04" db="EMBL/GenBank/DDBJ databases">
        <title>Friends and foes A comparative genomics studyof 23 Aspergillus species from section Flavi.</title>
        <authorList>
            <consortium name="DOE Joint Genome Institute"/>
            <person name="Kjaerbolling I."/>
            <person name="Vesth T."/>
            <person name="Frisvad J.C."/>
            <person name="Nybo J.L."/>
            <person name="Theobald S."/>
            <person name="Kildgaard S."/>
            <person name="Isbrandt T."/>
            <person name="Kuo A."/>
            <person name="Sato A."/>
            <person name="Lyhne E.K."/>
            <person name="Kogle M.E."/>
            <person name="Wiebenga A."/>
            <person name="Kun R.S."/>
            <person name="Lubbers R.J."/>
            <person name="Makela M.R."/>
            <person name="Barry K."/>
            <person name="Chovatia M."/>
            <person name="Clum A."/>
            <person name="Daum C."/>
            <person name="Haridas S."/>
            <person name="He G."/>
            <person name="LaButti K."/>
            <person name="Lipzen A."/>
            <person name="Mondo S."/>
            <person name="Riley R."/>
            <person name="Salamov A."/>
            <person name="Simmons B.A."/>
            <person name="Magnuson J.K."/>
            <person name="Henrissat B."/>
            <person name="Mortensen U.H."/>
            <person name="Larsen T.O."/>
            <person name="Devries R.P."/>
            <person name="Grigoriev I.V."/>
            <person name="Machida M."/>
            <person name="Baker S.E."/>
            <person name="Andersen M.R."/>
        </authorList>
    </citation>
    <scope>NUCLEOTIDE SEQUENCE [LARGE SCALE GENOMIC DNA]</scope>
    <source>
        <strain evidence="1 2">CBS 763.97</strain>
    </source>
</reference>
<dbReference type="Pfam" id="PF06906">
    <property type="entry name" value="DUF1272"/>
    <property type="match status" value="1"/>
</dbReference>
<sequence>MIHHWHHFDAKKPCNQGSWQGTIQAIIMLQLRRNCEYCDKDLPPSSREVRICCCECTFCADCAETKLANVCPNCGGNFAPRPIRPSKEWRTSLCRAKQPPSDKRVHLKCSIEDAASPTAKVSKYSLSLSYQQIKRNSIVSFR</sequence>
<dbReference type="InterPro" id="IPR010696">
    <property type="entry name" value="DUF1272"/>
</dbReference>
<organism evidence="1 2">
    <name type="scientific">Aspergillus caelatus</name>
    <dbReference type="NCBI Taxonomy" id="61420"/>
    <lineage>
        <taxon>Eukaryota</taxon>
        <taxon>Fungi</taxon>
        <taxon>Dikarya</taxon>
        <taxon>Ascomycota</taxon>
        <taxon>Pezizomycotina</taxon>
        <taxon>Eurotiomycetes</taxon>
        <taxon>Eurotiomycetidae</taxon>
        <taxon>Eurotiales</taxon>
        <taxon>Aspergillaceae</taxon>
        <taxon>Aspergillus</taxon>
        <taxon>Aspergillus subgen. Circumdati</taxon>
    </lineage>
</organism>
<gene>
    <name evidence="1" type="ORF">BDV27DRAFT_125317</name>
</gene>
<protein>
    <submittedName>
        <fullName evidence="1">Uncharacterized protein</fullName>
    </submittedName>
</protein>
<evidence type="ECO:0000313" key="2">
    <source>
        <dbReference type="Proteomes" id="UP000326268"/>
    </source>
</evidence>
<dbReference type="EMBL" id="ML737613">
    <property type="protein sequence ID" value="KAE8366460.1"/>
    <property type="molecule type" value="Genomic_DNA"/>
</dbReference>
<dbReference type="RefSeq" id="XP_031929541.1">
    <property type="nucleotide sequence ID" value="XM_032066294.1"/>
</dbReference>
<accession>A0A5N7ACW0</accession>
<dbReference type="Proteomes" id="UP000326268">
    <property type="component" value="Unassembled WGS sequence"/>
</dbReference>
<dbReference type="AlphaFoldDB" id="A0A5N7ACW0"/>
<evidence type="ECO:0000313" key="1">
    <source>
        <dbReference type="EMBL" id="KAE8366460.1"/>
    </source>
</evidence>